<reference evidence="1 2" key="1">
    <citation type="submission" date="2016-10" db="EMBL/GenBank/DDBJ databases">
        <authorList>
            <person name="de Groot N.N."/>
        </authorList>
    </citation>
    <scope>NUCLEOTIDE SEQUENCE [LARGE SCALE GENOMIC DNA]</scope>
    <source>
        <strain evidence="1 2">Nl7</strain>
    </source>
</reference>
<sequence>MFKYAVYIRTKEGYIERMNNIISNLACDPKETYGSLAPYVYEEELVGFPESVVHWKKSTGPSVGIAPINPPSHSADRNPPPYRWVRA</sequence>
<evidence type="ECO:0000313" key="2">
    <source>
        <dbReference type="Proteomes" id="UP000183339"/>
    </source>
</evidence>
<gene>
    <name evidence="1" type="ORF">SAMN05216412_107137</name>
</gene>
<proteinExistence type="predicted"/>
<evidence type="ECO:0000313" key="1">
    <source>
        <dbReference type="EMBL" id="SET50476.1"/>
    </source>
</evidence>
<protein>
    <submittedName>
        <fullName evidence="1">Uncharacterized protein</fullName>
    </submittedName>
</protein>
<name>A0A1I0EYP9_9PROT</name>
<dbReference type="EMBL" id="FOHI01000007">
    <property type="protein sequence ID" value="SET50476.1"/>
    <property type="molecule type" value="Genomic_DNA"/>
</dbReference>
<accession>A0A1I0EYP9</accession>
<dbReference type="AlphaFoldDB" id="A0A1I0EYP9"/>
<dbReference type="Proteomes" id="UP000183339">
    <property type="component" value="Unassembled WGS sequence"/>
</dbReference>
<organism evidence="1 2">
    <name type="scientific">Nitrosospira multiformis</name>
    <dbReference type="NCBI Taxonomy" id="1231"/>
    <lineage>
        <taxon>Bacteria</taxon>
        <taxon>Pseudomonadati</taxon>
        <taxon>Pseudomonadota</taxon>
        <taxon>Betaproteobacteria</taxon>
        <taxon>Nitrosomonadales</taxon>
        <taxon>Nitrosomonadaceae</taxon>
        <taxon>Nitrosospira</taxon>
    </lineage>
</organism>